<proteinExistence type="predicted"/>
<evidence type="ECO:0000313" key="3">
    <source>
        <dbReference type="Proteomes" id="UP000624325"/>
    </source>
</evidence>
<organism evidence="2 3">
    <name type="scientific">Asanoa iriomotensis</name>
    <dbReference type="NCBI Taxonomy" id="234613"/>
    <lineage>
        <taxon>Bacteria</taxon>
        <taxon>Bacillati</taxon>
        <taxon>Actinomycetota</taxon>
        <taxon>Actinomycetes</taxon>
        <taxon>Micromonosporales</taxon>
        <taxon>Micromonosporaceae</taxon>
        <taxon>Asanoa</taxon>
    </lineage>
</organism>
<evidence type="ECO:0000313" key="2">
    <source>
        <dbReference type="EMBL" id="GIF61096.1"/>
    </source>
</evidence>
<feature type="region of interest" description="Disordered" evidence="1">
    <location>
        <begin position="61"/>
        <end position="84"/>
    </location>
</feature>
<comment type="caution">
    <text evidence="2">The sequence shown here is derived from an EMBL/GenBank/DDBJ whole genome shotgun (WGS) entry which is preliminary data.</text>
</comment>
<evidence type="ECO:0000256" key="1">
    <source>
        <dbReference type="SAM" id="MobiDB-lite"/>
    </source>
</evidence>
<sequence>MTPAKALELWPKLPAAGMRLGSPSNPINSVGLFNKADKLVESPADPAAAAPAPAVGGVRCGRQVRRPGSPTPPNGAPHAMHAGK</sequence>
<reference evidence="2 3" key="1">
    <citation type="submission" date="2021-01" db="EMBL/GenBank/DDBJ databases">
        <title>Whole genome shotgun sequence of Asanoa iriomotensis NBRC 100142.</title>
        <authorList>
            <person name="Komaki H."/>
            <person name="Tamura T."/>
        </authorList>
    </citation>
    <scope>NUCLEOTIDE SEQUENCE [LARGE SCALE GENOMIC DNA]</scope>
    <source>
        <strain evidence="2 3">NBRC 100142</strain>
    </source>
</reference>
<name>A0ABQ4CE98_9ACTN</name>
<dbReference type="EMBL" id="BONC01000088">
    <property type="protein sequence ID" value="GIF61096.1"/>
    <property type="molecule type" value="Genomic_DNA"/>
</dbReference>
<dbReference type="Proteomes" id="UP000624325">
    <property type="component" value="Unassembled WGS sequence"/>
</dbReference>
<accession>A0ABQ4CE98</accession>
<keyword evidence="3" id="KW-1185">Reference proteome</keyword>
<gene>
    <name evidence="2" type="ORF">Air01nite_71910</name>
</gene>
<protein>
    <submittedName>
        <fullName evidence="2">Uncharacterized protein</fullName>
    </submittedName>
</protein>